<evidence type="ECO:0000313" key="2">
    <source>
        <dbReference type="Proteomes" id="UP000517753"/>
    </source>
</evidence>
<organism evidence="1 2">
    <name type="scientific">Sphingomonas melonis</name>
    <dbReference type="NCBI Taxonomy" id="152682"/>
    <lineage>
        <taxon>Bacteria</taxon>
        <taxon>Pseudomonadati</taxon>
        <taxon>Pseudomonadota</taxon>
        <taxon>Alphaproteobacteria</taxon>
        <taxon>Sphingomonadales</taxon>
        <taxon>Sphingomonadaceae</taxon>
        <taxon>Sphingomonas</taxon>
    </lineage>
</organism>
<sequence length="101" mass="11120">MKGKVGKSNDNRISLTVHLQPNEALLVDAAASRARMTRHDLARDLLLARATDDTPVLACLARLIAIHHRLDHARLLDDELRAEIVAAVRELTRAARAEVDG</sequence>
<name>A0A7Y9FQI7_9SPHN</name>
<dbReference type="EMBL" id="JACCBY010000006">
    <property type="protein sequence ID" value="NYD91605.1"/>
    <property type="molecule type" value="Genomic_DNA"/>
</dbReference>
<dbReference type="RefSeq" id="WP_179510027.1">
    <property type="nucleotide sequence ID" value="NZ_JACCBY010000006.1"/>
</dbReference>
<reference evidence="1 2" key="1">
    <citation type="submission" date="2020-08" db="EMBL/GenBank/DDBJ databases">
        <title>The Agave Microbiome: Exploring the role of microbial communities in plant adaptations to desert environments.</title>
        <authorList>
            <person name="Partida-Martinez L.P."/>
        </authorList>
    </citation>
    <scope>NUCLEOTIDE SEQUENCE [LARGE SCALE GENOMIC DNA]</scope>
    <source>
        <strain evidence="1 2">AS2.3</strain>
    </source>
</reference>
<keyword evidence="2" id="KW-1185">Reference proteome</keyword>
<proteinExistence type="predicted"/>
<dbReference type="AlphaFoldDB" id="A0A7Y9FQI7"/>
<gene>
    <name evidence="1" type="ORF">HD841_003421</name>
</gene>
<evidence type="ECO:0000313" key="1">
    <source>
        <dbReference type="EMBL" id="NYD91605.1"/>
    </source>
</evidence>
<protein>
    <submittedName>
        <fullName evidence="1">Uncharacterized protein</fullName>
    </submittedName>
</protein>
<dbReference type="Proteomes" id="UP000517753">
    <property type="component" value="Unassembled WGS sequence"/>
</dbReference>
<accession>A0A7Y9FQI7</accession>
<comment type="caution">
    <text evidence="1">The sequence shown here is derived from an EMBL/GenBank/DDBJ whole genome shotgun (WGS) entry which is preliminary data.</text>
</comment>